<dbReference type="InterPro" id="IPR011009">
    <property type="entry name" value="Kinase-like_dom_sf"/>
</dbReference>
<protein>
    <recommendedName>
        <fullName evidence="1">Aminoglycoside phosphotransferase domain-containing protein</fullName>
    </recommendedName>
</protein>
<gene>
    <name evidence="2" type="ORF">HMPREF9708_00448</name>
</gene>
<name>H3NI20_9LACT</name>
<dbReference type="HOGENOM" id="CLU_093117_0_0_9"/>
<evidence type="ECO:0000259" key="1">
    <source>
        <dbReference type="Pfam" id="PF01636"/>
    </source>
</evidence>
<dbReference type="STRING" id="883113.HMPREF9708_00448"/>
<evidence type="ECO:0000313" key="2">
    <source>
        <dbReference type="EMBL" id="EHR37819.1"/>
    </source>
</evidence>
<dbReference type="AlphaFoldDB" id="H3NI20"/>
<dbReference type="eggNOG" id="COG0510">
    <property type="taxonomic scope" value="Bacteria"/>
</dbReference>
<dbReference type="Pfam" id="PF01636">
    <property type="entry name" value="APH"/>
    <property type="match status" value="1"/>
</dbReference>
<keyword evidence="3" id="KW-1185">Reference proteome</keyword>
<dbReference type="EMBL" id="AGEG01000003">
    <property type="protein sequence ID" value="EHR37819.1"/>
    <property type="molecule type" value="Genomic_DNA"/>
</dbReference>
<dbReference type="PANTHER" id="PTHR40086">
    <property type="entry name" value="PHOSPHOTRANSFERASE YTMP-RELATED"/>
    <property type="match status" value="1"/>
</dbReference>
<dbReference type="PATRIC" id="fig|883113.3.peg.451"/>
<accession>H3NI20</accession>
<sequence length="259" mass="30991">MYHDSQEWQMTPLNGNTGQAFMGVSHDEKVFFKRNTSPFIAALAAEGITPKLKWTQRTYSGDILTAQEWEDGQILKKEDMIYEPVIQLIHSIHHNETLLALLKKIQAHEYTPQDLIRLYYEDLPVSLQGHRFFNRVIYQMEQMIDEDFLTVPYVICHGDLNHNNFLMTADQHLYLVDWDNVKIADPLYDICFLLCRYFPPSRWNEWLKIYNFNRTDSFNKRVKWYSMLACLNLIKQYFSEDRHYQLNETVMLLQNIYEN</sequence>
<proteinExistence type="predicted"/>
<feature type="domain" description="Aminoglycoside phosphotransferase" evidence="1">
    <location>
        <begin position="39"/>
        <end position="210"/>
    </location>
</feature>
<dbReference type="Gene3D" id="3.90.1200.10">
    <property type="match status" value="1"/>
</dbReference>
<dbReference type="SUPFAM" id="SSF56112">
    <property type="entry name" value="Protein kinase-like (PK-like)"/>
    <property type="match status" value="1"/>
</dbReference>
<dbReference type="Proteomes" id="UP000006190">
    <property type="component" value="Unassembled WGS sequence"/>
</dbReference>
<dbReference type="InterPro" id="IPR052077">
    <property type="entry name" value="CcrZ_PhaseVar_Mediator"/>
</dbReference>
<dbReference type="PANTHER" id="PTHR40086:SF1">
    <property type="entry name" value="CELL CYCLE REGULATOR CCRZ"/>
    <property type="match status" value="1"/>
</dbReference>
<reference evidence="2 3" key="1">
    <citation type="submission" date="2012-01" db="EMBL/GenBank/DDBJ databases">
        <title>The Genome Sequence of Facklamia languida CCUG 37842.</title>
        <authorList>
            <consortium name="The Broad Institute Genome Sequencing Platform"/>
            <person name="Earl A."/>
            <person name="Ward D."/>
            <person name="Feldgarden M."/>
            <person name="Gevers D."/>
            <person name="Huys G."/>
            <person name="Young S.K."/>
            <person name="Zeng Q."/>
            <person name="Gargeya S."/>
            <person name="Fitzgerald M."/>
            <person name="Haas B."/>
            <person name="Abouelleil A."/>
            <person name="Alvarado L."/>
            <person name="Arachchi H.M."/>
            <person name="Berlin A."/>
            <person name="Chapman S.B."/>
            <person name="Gearin G."/>
            <person name="Goldberg J."/>
            <person name="Griggs A."/>
            <person name="Gujja S."/>
            <person name="Hansen M."/>
            <person name="Heiman D."/>
            <person name="Howarth C."/>
            <person name="Larimer J."/>
            <person name="Lui A."/>
            <person name="MacDonald P.J.P."/>
            <person name="McCowen C."/>
            <person name="Montmayeur A."/>
            <person name="Murphy C."/>
            <person name="Neiman D."/>
            <person name="Pearson M."/>
            <person name="Priest M."/>
            <person name="Roberts A."/>
            <person name="Saif S."/>
            <person name="Shea T."/>
            <person name="Sisk P."/>
            <person name="Stolte C."/>
            <person name="Sykes S."/>
            <person name="Wortman J."/>
            <person name="Nusbaum C."/>
            <person name="Birren B."/>
        </authorList>
    </citation>
    <scope>NUCLEOTIDE SEQUENCE [LARGE SCALE GENOMIC DNA]</scope>
    <source>
        <strain evidence="2 3">CCUG 37842</strain>
    </source>
</reference>
<organism evidence="2 3">
    <name type="scientific">Facklamia languida CCUG 37842</name>
    <dbReference type="NCBI Taxonomy" id="883113"/>
    <lineage>
        <taxon>Bacteria</taxon>
        <taxon>Bacillati</taxon>
        <taxon>Bacillota</taxon>
        <taxon>Bacilli</taxon>
        <taxon>Lactobacillales</taxon>
        <taxon>Aerococcaceae</taxon>
        <taxon>Facklamia</taxon>
    </lineage>
</organism>
<dbReference type="InterPro" id="IPR002575">
    <property type="entry name" value="Aminoglycoside_PTrfase"/>
</dbReference>
<evidence type="ECO:0000313" key="3">
    <source>
        <dbReference type="Proteomes" id="UP000006190"/>
    </source>
</evidence>
<comment type="caution">
    <text evidence="2">The sequence shown here is derived from an EMBL/GenBank/DDBJ whole genome shotgun (WGS) entry which is preliminary data.</text>
</comment>
<dbReference type="RefSeq" id="WP_006308422.1">
    <property type="nucleotide sequence ID" value="NZ_JH601133.1"/>
</dbReference>